<reference evidence="1 2" key="1">
    <citation type="submission" date="2015-01" db="EMBL/GenBank/DDBJ databases">
        <title>Evolution of Trichinella species and genotypes.</title>
        <authorList>
            <person name="Korhonen P.K."/>
            <person name="Edoardo P."/>
            <person name="Giuseppe L.R."/>
            <person name="Gasser R.B."/>
        </authorList>
    </citation>
    <scope>NUCLEOTIDE SEQUENCE [LARGE SCALE GENOMIC DNA]</scope>
    <source>
        <strain evidence="1">ISS1980</strain>
    </source>
</reference>
<comment type="caution">
    <text evidence="1">The sequence shown here is derived from an EMBL/GenBank/DDBJ whole genome shotgun (WGS) entry which is preliminary data.</text>
</comment>
<dbReference type="OrthoDB" id="10556620at2759"/>
<keyword evidence="2" id="KW-1185">Reference proteome</keyword>
<name>A0A0V1MII3_9BILA</name>
<proteinExistence type="predicted"/>
<organism evidence="1 2">
    <name type="scientific">Trichinella papuae</name>
    <dbReference type="NCBI Taxonomy" id="268474"/>
    <lineage>
        <taxon>Eukaryota</taxon>
        <taxon>Metazoa</taxon>
        <taxon>Ecdysozoa</taxon>
        <taxon>Nematoda</taxon>
        <taxon>Enoplea</taxon>
        <taxon>Dorylaimia</taxon>
        <taxon>Trichinellida</taxon>
        <taxon>Trichinellidae</taxon>
        <taxon>Trichinella</taxon>
    </lineage>
</organism>
<dbReference type="AlphaFoldDB" id="A0A0V1MII3"/>
<dbReference type="EMBL" id="JYDO01000092">
    <property type="protein sequence ID" value="KRZ71672.1"/>
    <property type="molecule type" value="Genomic_DNA"/>
</dbReference>
<evidence type="ECO:0000313" key="2">
    <source>
        <dbReference type="Proteomes" id="UP000054843"/>
    </source>
</evidence>
<dbReference type="Proteomes" id="UP000054843">
    <property type="component" value="Unassembled WGS sequence"/>
</dbReference>
<evidence type="ECO:0000313" key="1">
    <source>
        <dbReference type="EMBL" id="KRZ71672.1"/>
    </source>
</evidence>
<accession>A0A0V1MII3</accession>
<sequence>MQILAKDKSCAEYACFVETVTQFAWLYGHGKKALSETRTNNKAMHNYVALLKKRTVLKKREVVDSRLHFTNLGYFCRAVSKV</sequence>
<protein>
    <submittedName>
        <fullName evidence="1">Uncharacterized protein</fullName>
    </submittedName>
</protein>
<gene>
    <name evidence="1" type="ORF">T10_7450</name>
</gene>